<proteinExistence type="predicted"/>
<dbReference type="InterPro" id="IPR027417">
    <property type="entry name" value="P-loop_NTPase"/>
</dbReference>
<dbReference type="GeneID" id="30679599"/>
<dbReference type="AlphaFoldDB" id="A0A0U3F939"/>
<evidence type="ECO:0000313" key="1">
    <source>
        <dbReference type="EMBL" id="ALU12153.1"/>
    </source>
</evidence>
<dbReference type="RefSeq" id="WP_075049246.1">
    <property type="nucleotide sequence ID" value="NZ_CP006867.1"/>
</dbReference>
<dbReference type="KEGG" id="iis:EYM_00900"/>
<dbReference type="SUPFAM" id="SSF52540">
    <property type="entry name" value="P-loop containing nucleoside triphosphate hydrolases"/>
    <property type="match status" value="1"/>
</dbReference>
<keyword evidence="2" id="KW-1185">Reference proteome</keyword>
<gene>
    <name evidence="1" type="ORF">EYM_00900</name>
</gene>
<protein>
    <submittedName>
        <fullName evidence="1">Uncharacterized protein</fullName>
    </submittedName>
</protein>
<dbReference type="STRING" id="940295.EYM_00900"/>
<reference evidence="1 2" key="1">
    <citation type="submission" date="2013-11" db="EMBL/GenBank/DDBJ databases">
        <title>Comparative genomics of Ignicoccus.</title>
        <authorList>
            <person name="Podar M."/>
        </authorList>
    </citation>
    <scope>NUCLEOTIDE SEQUENCE [LARGE SCALE GENOMIC DNA]</scope>
    <source>
        <strain evidence="1 2">DSM 13165</strain>
    </source>
</reference>
<dbReference type="Proteomes" id="UP000060778">
    <property type="component" value="Chromosome"/>
</dbReference>
<sequence>MRFRVSSPIIKKEVELGKTNVIYGPPASGKSVLIRYLYLALSMFKGGCVRGHFISMASNELAELMKFSSCSKGENVTCDFEVSLEDVVTSLKKAEFQLFVSLSLPYAELRVEGRNPFEFEVRRICNLRIVSEGSSVETKCIGEKLKGTWKLDLRKESQLPQDLLLEALFEGSDDVAFLPRGRWSLAEVELKNAPLHYKCFSSMFKLREPLSTMEMERRILEYVPLHHSYLIIEEVPGDRYYLSFLKELLKGPLGEMKSIVLESRDDRLKGLGEWINVIELG</sequence>
<evidence type="ECO:0000313" key="2">
    <source>
        <dbReference type="Proteomes" id="UP000060778"/>
    </source>
</evidence>
<organism evidence="1 2">
    <name type="scientific">Ignicoccus islandicus DSM 13165</name>
    <dbReference type="NCBI Taxonomy" id="940295"/>
    <lineage>
        <taxon>Archaea</taxon>
        <taxon>Thermoproteota</taxon>
        <taxon>Thermoprotei</taxon>
        <taxon>Desulfurococcales</taxon>
        <taxon>Desulfurococcaceae</taxon>
        <taxon>Ignicoccus</taxon>
    </lineage>
</organism>
<name>A0A0U3F939_9CREN</name>
<dbReference type="EMBL" id="CP006867">
    <property type="protein sequence ID" value="ALU12153.1"/>
    <property type="molecule type" value="Genomic_DNA"/>
</dbReference>
<accession>A0A0U3F939</accession>